<protein>
    <submittedName>
        <fullName evidence="2">Uncharacterized protein</fullName>
    </submittedName>
</protein>
<reference evidence="2 3" key="1">
    <citation type="submission" date="2017-07" db="EMBL/GenBank/DDBJ databases">
        <title>Lactobacillus curvatus MRS6 whole genome.</title>
        <authorList>
            <person name="Jans C."/>
            <person name="Lagler S."/>
            <person name="Lacroix C."/>
            <person name="Meile L."/>
            <person name="Stevens M.J.A."/>
        </authorList>
    </citation>
    <scope>NUCLEOTIDE SEQUENCE [LARGE SCALE GENOMIC DNA]</scope>
    <source>
        <strain evidence="2 3">MRS6</strain>
    </source>
</reference>
<keyword evidence="1" id="KW-1133">Transmembrane helix</keyword>
<name>A0AAC9Y1A7_LATCU</name>
<evidence type="ECO:0000313" key="2">
    <source>
        <dbReference type="EMBL" id="ASN60765.1"/>
    </source>
</evidence>
<dbReference type="AlphaFoldDB" id="A0AAC9Y1A7"/>
<evidence type="ECO:0000313" key="3">
    <source>
        <dbReference type="Proteomes" id="UP000199749"/>
    </source>
</evidence>
<feature type="transmembrane region" description="Helical" evidence="1">
    <location>
        <begin position="16"/>
        <end position="38"/>
    </location>
</feature>
<keyword evidence="1" id="KW-0472">Membrane</keyword>
<gene>
    <name evidence="2" type="ORF">CG419_09130</name>
</gene>
<proteinExistence type="predicted"/>
<dbReference type="EMBL" id="CP022474">
    <property type="protein sequence ID" value="ASN60765.1"/>
    <property type="molecule type" value="Genomic_DNA"/>
</dbReference>
<keyword evidence="1" id="KW-0812">Transmembrane</keyword>
<sequence>MINKLINKYSYKKVKYGLIALTSSLTILFIVSLVFAIISQINFNTYTTITM</sequence>
<organism evidence="2 3">
    <name type="scientific">Latilactobacillus curvatus</name>
    <name type="common">Lactobacillus curvatus</name>
    <dbReference type="NCBI Taxonomy" id="28038"/>
    <lineage>
        <taxon>Bacteria</taxon>
        <taxon>Bacillati</taxon>
        <taxon>Bacillota</taxon>
        <taxon>Bacilli</taxon>
        <taxon>Lactobacillales</taxon>
        <taxon>Lactobacillaceae</taxon>
        <taxon>Latilactobacillus</taxon>
    </lineage>
</organism>
<evidence type="ECO:0000256" key="1">
    <source>
        <dbReference type="SAM" id="Phobius"/>
    </source>
</evidence>
<dbReference type="Proteomes" id="UP000199749">
    <property type="component" value="Chromosome"/>
</dbReference>
<accession>A0AAC9Y1A7</accession>